<sequence length="59" mass="6475">MPGRETGENHYGGLLPSFARKLSHSTIKTRLAGTKILNFVGVDGVSEKRVGYPVYRELA</sequence>
<evidence type="ECO:0000313" key="1">
    <source>
        <dbReference type="EMBL" id="KXA90940.1"/>
    </source>
</evidence>
<evidence type="ECO:0000313" key="2">
    <source>
        <dbReference type="Proteomes" id="UP000070163"/>
    </source>
</evidence>
<name>A0A133U9S9_9EURY</name>
<dbReference type="AlphaFoldDB" id="A0A133U9S9"/>
<comment type="caution">
    <text evidence="1">The sequence shown here is derived from an EMBL/GenBank/DDBJ whole genome shotgun (WGS) entry which is preliminary data.</text>
</comment>
<reference evidence="1 2" key="1">
    <citation type="journal article" date="2016" name="Sci. Rep.">
        <title>Metabolic traits of an uncultured archaeal lineage -MSBL1- from brine pools of the Red Sea.</title>
        <authorList>
            <person name="Mwirichia R."/>
            <person name="Alam I."/>
            <person name="Rashid M."/>
            <person name="Vinu M."/>
            <person name="Ba-Alawi W."/>
            <person name="Anthony Kamau A."/>
            <person name="Kamanda Ngugi D."/>
            <person name="Goker M."/>
            <person name="Klenk H.P."/>
            <person name="Bajic V."/>
            <person name="Stingl U."/>
        </authorList>
    </citation>
    <scope>NUCLEOTIDE SEQUENCE [LARGE SCALE GENOMIC DNA]</scope>
    <source>
        <strain evidence="1">SCGC-AAA259A05</strain>
    </source>
</reference>
<accession>A0A133U9S9</accession>
<protein>
    <submittedName>
        <fullName evidence="1">Uncharacterized protein</fullName>
    </submittedName>
</protein>
<dbReference type="Proteomes" id="UP000070163">
    <property type="component" value="Unassembled WGS sequence"/>
</dbReference>
<proteinExistence type="predicted"/>
<gene>
    <name evidence="1" type="ORF">AKJ57_03110</name>
</gene>
<keyword evidence="2" id="KW-1185">Reference proteome</keyword>
<dbReference type="EMBL" id="LHXJ01000030">
    <property type="protein sequence ID" value="KXA90940.1"/>
    <property type="molecule type" value="Genomic_DNA"/>
</dbReference>
<organism evidence="1 2">
    <name type="scientific">candidate division MSBL1 archaeon SCGC-AAA259A05</name>
    <dbReference type="NCBI Taxonomy" id="1698259"/>
    <lineage>
        <taxon>Archaea</taxon>
        <taxon>Methanobacteriati</taxon>
        <taxon>Methanobacteriota</taxon>
        <taxon>candidate division MSBL1</taxon>
    </lineage>
</organism>